<sequence length="268" mass="29550">MIYDDMFDPIPTELGQGSQDISQSVPECVGLIPESEQSSPPAPELAKNPPSAQGNTAAEPSPDAPDAPGTPDAPGSDDVDLIIEGELSEPYPEADPDFTPEPPAMRRRFDRHKPFNDIQAAYWMKYIERNPFSFDALLYRAKPIESEATPDGYEPPEFGSVDIRQTDAEYFDPEPVVVLDSPDDSQAFIGMDITGENAIDTGTVLVLQIAAENIPTGSVLEWEEETASGEPRRVWWYVHRAENYGTTKAGTLYYCIPCRTFEGVITDE</sequence>
<organism evidence="2 3">
    <name type="scientific">Edwardsiella piscicida</name>
    <dbReference type="NCBI Taxonomy" id="1263550"/>
    <lineage>
        <taxon>Bacteria</taxon>
        <taxon>Pseudomonadati</taxon>
        <taxon>Pseudomonadota</taxon>
        <taxon>Gammaproteobacteria</taxon>
        <taxon>Enterobacterales</taxon>
        <taxon>Hafniaceae</taxon>
        <taxon>Edwardsiella</taxon>
    </lineage>
</organism>
<feature type="compositionally biased region" description="Low complexity" evidence="1">
    <location>
        <begin position="57"/>
        <end position="74"/>
    </location>
</feature>
<proteinExistence type="predicted"/>
<dbReference type="AlphaFoldDB" id="A0AAQ3C298"/>
<reference evidence="2" key="1">
    <citation type="submission" date="2022-10" db="EMBL/GenBank/DDBJ databases">
        <title>Complete genome of Ep21-8.</title>
        <authorList>
            <person name="Kang Y.-R."/>
            <person name="Kim D.-H."/>
        </authorList>
    </citation>
    <scope>NUCLEOTIDE SEQUENCE</scope>
    <source>
        <strain evidence="2">Ep21-8</strain>
    </source>
</reference>
<dbReference type="Proteomes" id="UP001223683">
    <property type="component" value="Chromosome"/>
</dbReference>
<gene>
    <name evidence="2" type="ORF">PWJ79_14670</name>
</gene>
<protein>
    <submittedName>
        <fullName evidence="2">Uncharacterized protein</fullName>
    </submittedName>
</protein>
<feature type="region of interest" description="Disordered" evidence="1">
    <location>
        <begin position="1"/>
        <end position="108"/>
    </location>
</feature>
<evidence type="ECO:0000313" key="3">
    <source>
        <dbReference type="Proteomes" id="UP001223683"/>
    </source>
</evidence>
<feature type="compositionally biased region" description="Acidic residues" evidence="1">
    <location>
        <begin position="75"/>
        <end position="98"/>
    </location>
</feature>
<name>A0AAQ3C298_EDWPI</name>
<dbReference type="RefSeq" id="WP_049761396.1">
    <property type="nucleotide sequence ID" value="NC_013508.1"/>
</dbReference>
<evidence type="ECO:0000313" key="2">
    <source>
        <dbReference type="EMBL" id="WDU90642.1"/>
    </source>
</evidence>
<dbReference type="GeneID" id="72529829"/>
<accession>A0AAQ3C298</accession>
<feature type="compositionally biased region" description="Polar residues" evidence="1">
    <location>
        <begin position="15"/>
        <end position="25"/>
    </location>
</feature>
<evidence type="ECO:0000256" key="1">
    <source>
        <dbReference type="SAM" id="MobiDB-lite"/>
    </source>
</evidence>
<dbReference type="EMBL" id="CP118390">
    <property type="protein sequence ID" value="WDU90642.1"/>
    <property type="molecule type" value="Genomic_DNA"/>
</dbReference>